<gene>
    <name evidence="2" type="ORF">PGLA2088_LOCUS23298</name>
</gene>
<dbReference type="SUPFAM" id="SSF51197">
    <property type="entry name" value="Clavaminate synthase-like"/>
    <property type="match status" value="1"/>
</dbReference>
<comment type="caution">
    <text evidence="2">The sequence shown here is derived from an EMBL/GenBank/DDBJ whole genome shotgun (WGS) entry which is preliminary data.</text>
</comment>
<dbReference type="InterPro" id="IPR008775">
    <property type="entry name" value="Phytyl_CoA_dOase-like"/>
</dbReference>
<feature type="signal peptide" evidence="1">
    <location>
        <begin position="1"/>
        <end position="21"/>
    </location>
</feature>
<evidence type="ECO:0000313" key="3">
    <source>
        <dbReference type="Proteomes" id="UP000626109"/>
    </source>
</evidence>
<organism evidence="2 3">
    <name type="scientific">Polarella glacialis</name>
    <name type="common">Dinoflagellate</name>
    <dbReference type="NCBI Taxonomy" id="89957"/>
    <lineage>
        <taxon>Eukaryota</taxon>
        <taxon>Sar</taxon>
        <taxon>Alveolata</taxon>
        <taxon>Dinophyceae</taxon>
        <taxon>Suessiales</taxon>
        <taxon>Suessiaceae</taxon>
        <taxon>Polarella</taxon>
    </lineage>
</organism>
<dbReference type="Pfam" id="PF05721">
    <property type="entry name" value="PhyH"/>
    <property type="match status" value="1"/>
</dbReference>
<sequence>MARGPSLRAAFTALLICSCFARLHWSCFNGGFSAFAGFFGISRPYAHRFRDLREGDLVRNRRNSGIVVSAVAPGIDVASTARLKADLLNVAAWNDFGHAAGVGVGSTTATSAAGKIQTTPDLEAMHQQMQHDGYSRLQRSNWDGQPDDPEKLQSFVRIIDQLEAAGLPAQFMLVFDEVWEVVNAVSRALEPIYGLRNVMDFYVFNVKPGKVGWNLHRDRPEGKLGFHDSGLPEYTTVWIALTDASPATSCIYILPAHADPEYRSMAGSKLDREVISYSLQHIRALPATSGSVLVWSHRSLHWGSAAPQNAPQARKTLTFAMAAPSYEEPFIRLEPGEIPPFEARLVLVAYTLICYHHSQPVPPNMQSALVEIIQRHSDHLTVAAIVQATGESFFKNMLSFRTSGDAALEAQVESAGDLVLKRFGMNSDWWHAACAPR</sequence>
<proteinExistence type="predicted"/>
<name>A0A813JUF4_POLGL</name>
<dbReference type="PROSITE" id="PS51257">
    <property type="entry name" value="PROKAR_LIPOPROTEIN"/>
    <property type="match status" value="1"/>
</dbReference>
<dbReference type="AlphaFoldDB" id="A0A813JUF4"/>
<keyword evidence="1" id="KW-0732">Signal</keyword>
<dbReference type="Proteomes" id="UP000626109">
    <property type="component" value="Unassembled WGS sequence"/>
</dbReference>
<reference evidence="2" key="1">
    <citation type="submission" date="2021-02" db="EMBL/GenBank/DDBJ databases">
        <authorList>
            <person name="Dougan E. K."/>
            <person name="Rhodes N."/>
            <person name="Thang M."/>
            <person name="Chan C."/>
        </authorList>
    </citation>
    <scope>NUCLEOTIDE SEQUENCE</scope>
</reference>
<evidence type="ECO:0000256" key="1">
    <source>
        <dbReference type="SAM" id="SignalP"/>
    </source>
</evidence>
<accession>A0A813JUF4</accession>
<evidence type="ECO:0000313" key="2">
    <source>
        <dbReference type="EMBL" id="CAE8683121.1"/>
    </source>
</evidence>
<protein>
    <submittedName>
        <fullName evidence="2">Uncharacterized protein</fullName>
    </submittedName>
</protein>
<dbReference type="Gene3D" id="2.60.120.620">
    <property type="entry name" value="q2cbj1_9rhob like domain"/>
    <property type="match status" value="1"/>
</dbReference>
<dbReference type="EMBL" id="CAJNNW010026163">
    <property type="protein sequence ID" value="CAE8683121.1"/>
    <property type="molecule type" value="Genomic_DNA"/>
</dbReference>
<feature type="chain" id="PRO_5032758612" evidence="1">
    <location>
        <begin position="22"/>
        <end position="437"/>
    </location>
</feature>